<name>A0A8J5JL61_HOMAM</name>
<protein>
    <submittedName>
        <fullName evidence="1">Uncharacterized protein</fullName>
    </submittedName>
</protein>
<keyword evidence="2" id="KW-1185">Reference proteome</keyword>
<accession>A0A8J5JL61</accession>
<proteinExistence type="predicted"/>
<dbReference type="Proteomes" id="UP000747542">
    <property type="component" value="Unassembled WGS sequence"/>
</dbReference>
<dbReference type="AlphaFoldDB" id="A0A8J5JL61"/>
<sequence>MSLPPRLGILCHRISSGTENNYATAQFNKNVEMYKEMLCFSSSSTKSSPKAHVYFTIVSLPHGPGKFSESKTITSCKIFPVPAKIIVL</sequence>
<evidence type="ECO:0000313" key="2">
    <source>
        <dbReference type="Proteomes" id="UP000747542"/>
    </source>
</evidence>
<comment type="caution">
    <text evidence="1">The sequence shown here is derived from an EMBL/GenBank/DDBJ whole genome shotgun (WGS) entry which is preliminary data.</text>
</comment>
<gene>
    <name evidence="1" type="ORF">Hamer_G008893</name>
</gene>
<organism evidence="1 2">
    <name type="scientific">Homarus americanus</name>
    <name type="common">American lobster</name>
    <dbReference type="NCBI Taxonomy" id="6706"/>
    <lineage>
        <taxon>Eukaryota</taxon>
        <taxon>Metazoa</taxon>
        <taxon>Ecdysozoa</taxon>
        <taxon>Arthropoda</taxon>
        <taxon>Crustacea</taxon>
        <taxon>Multicrustacea</taxon>
        <taxon>Malacostraca</taxon>
        <taxon>Eumalacostraca</taxon>
        <taxon>Eucarida</taxon>
        <taxon>Decapoda</taxon>
        <taxon>Pleocyemata</taxon>
        <taxon>Astacidea</taxon>
        <taxon>Nephropoidea</taxon>
        <taxon>Nephropidae</taxon>
        <taxon>Homarus</taxon>
    </lineage>
</organism>
<reference evidence="1" key="1">
    <citation type="journal article" date="2021" name="Sci. Adv.">
        <title>The American lobster genome reveals insights on longevity, neural, and immune adaptations.</title>
        <authorList>
            <person name="Polinski J.M."/>
            <person name="Zimin A.V."/>
            <person name="Clark K.F."/>
            <person name="Kohn A.B."/>
            <person name="Sadowski N."/>
            <person name="Timp W."/>
            <person name="Ptitsyn A."/>
            <person name="Khanna P."/>
            <person name="Romanova D.Y."/>
            <person name="Williams P."/>
            <person name="Greenwood S.J."/>
            <person name="Moroz L.L."/>
            <person name="Walt D.R."/>
            <person name="Bodnar A.G."/>
        </authorList>
    </citation>
    <scope>NUCLEOTIDE SEQUENCE</scope>
    <source>
        <strain evidence="1">GMGI-L3</strain>
    </source>
</reference>
<evidence type="ECO:0000313" key="1">
    <source>
        <dbReference type="EMBL" id="KAG7158253.1"/>
    </source>
</evidence>
<feature type="non-terminal residue" evidence="1">
    <location>
        <position position="1"/>
    </location>
</feature>
<dbReference type="EMBL" id="JAHLQT010035566">
    <property type="protein sequence ID" value="KAG7158253.1"/>
    <property type="molecule type" value="Genomic_DNA"/>
</dbReference>